<dbReference type="InterPro" id="IPR024775">
    <property type="entry name" value="DinB-like"/>
</dbReference>
<feature type="domain" description="DinB-like" evidence="1">
    <location>
        <begin position="21"/>
        <end position="156"/>
    </location>
</feature>
<evidence type="ECO:0000313" key="3">
    <source>
        <dbReference type="Proteomes" id="UP001597557"/>
    </source>
</evidence>
<proteinExistence type="predicted"/>
<protein>
    <submittedName>
        <fullName evidence="2">DinB family protein</fullName>
    </submittedName>
</protein>
<gene>
    <name evidence="2" type="ORF">ACFS5N_08410</name>
</gene>
<comment type="caution">
    <text evidence="2">The sequence shown here is derived from an EMBL/GenBank/DDBJ whole genome shotgun (WGS) entry which is preliminary data.</text>
</comment>
<dbReference type="Gene3D" id="1.20.120.450">
    <property type="entry name" value="dinb family like domain"/>
    <property type="match status" value="1"/>
</dbReference>
<dbReference type="SUPFAM" id="SSF109854">
    <property type="entry name" value="DinB/YfiT-like putative metalloenzymes"/>
    <property type="match status" value="1"/>
</dbReference>
<evidence type="ECO:0000313" key="2">
    <source>
        <dbReference type="EMBL" id="MFD2872485.1"/>
    </source>
</evidence>
<accession>A0ABW5YB34</accession>
<keyword evidence="3" id="KW-1185">Reference proteome</keyword>
<dbReference type="RefSeq" id="WP_377184214.1">
    <property type="nucleotide sequence ID" value="NZ_JBHUPD010000002.1"/>
</dbReference>
<dbReference type="Proteomes" id="UP001597557">
    <property type="component" value="Unassembled WGS sequence"/>
</dbReference>
<sequence length="162" mass="18270">MTHDQLFIKMAIDSWNGQVTATSKLLDQLSDEQLQEQVAPGKNRGIYLLGHLVSVHDKMLSLLLLGEELYPELYPVFVQSPDGAVAGLPVTIAQLRQQWTQVNAKLAEQFAQLSAEDWFGRHANISAEDWAKEPHRNRLNVLLSRTNHLSNHRGQLALLVKK</sequence>
<evidence type="ECO:0000259" key="1">
    <source>
        <dbReference type="Pfam" id="PF12867"/>
    </source>
</evidence>
<reference evidence="3" key="1">
    <citation type="journal article" date="2019" name="Int. J. Syst. Evol. Microbiol.">
        <title>The Global Catalogue of Microorganisms (GCM) 10K type strain sequencing project: providing services to taxonomists for standard genome sequencing and annotation.</title>
        <authorList>
            <consortium name="The Broad Institute Genomics Platform"/>
            <consortium name="The Broad Institute Genome Sequencing Center for Infectious Disease"/>
            <person name="Wu L."/>
            <person name="Ma J."/>
        </authorList>
    </citation>
    <scope>NUCLEOTIDE SEQUENCE [LARGE SCALE GENOMIC DNA]</scope>
    <source>
        <strain evidence="3">KCTC 22437</strain>
    </source>
</reference>
<name>A0ABW5YB34_9SPHI</name>
<dbReference type="EMBL" id="JBHUPD010000002">
    <property type="protein sequence ID" value="MFD2872485.1"/>
    <property type="molecule type" value="Genomic_DNA"/>
</dbReference>
<dbReference type="InterPro" id="IPR034660">
    <property type="entry name" value="DinB/YfiT-like"/>
</dbReference>
<organism evidence="2 3">
    <name type="scientific">Mucilaginibacter ximonensis</name>
    <dbReference type="NCBI Taxonomy" id="538021"/>
    <lineage>
        <taxon>Bacteria</taxon>
        <taxon>Pseudomonadati</taxon>
        <taxon>Bacteroidota</taxon>
        <taxon>Sphingobacteriia</taxon>
        <taxon>Sphingobacteriales</taxon>
        <taxon>Sphingobacteriaceae</taxon>
        <taxon>Mucilaginibacter</taxon>
    </lineage>
</organism>
<dbReference type="Pfam" id="PF12867">
    <property type="entry name" value="DinB_2"/>
    <property type="match status" value="1"/>
</dbReference>